<accession>A0A0M2K5L7</accession>
<dbReference type="Proteomes" id="UP000034150">
    <property type="component" value="Unassembled WGS sequence"/>
</dbReference>
<evidence type="ECO:0000256" key="1">
    <source>
        <dbReference type="ARBA" id="ARBA00023125"/>
    </source>
</evidence>
<dbReference type="RefSeq" id="WP_046362772.1">
    <property type="nucleotide sequence ID" value="NZ_LAUZ02000012.1"/>
</dbReference>
<dbReference type="EMBL" id="LAUZ02000012">
    <property type="protein sequence ID" value="KKF02247.1"/>
    <property type="molecule type" value="Genomic_DNA"/>
</dbReference>
<dbReference type="GO" id="GO:0003677">
    <property type="term" value="F:DNA binding"/>
    <property type="evidence" value="ECO:0007669"/>
    <property type="project" value="UniProtKB-UniRule"/>
</dbReference>
<dbReference type="SUPFAM" id="SSF46689">
    <property type="entry name" value="Homeodomain-like"/>
    <property type="match status" value="1"/>
</dbReference>
<name>A0A0M2K5L7_9MYCO</name>
<sequence length="202" mass="22831">MTVDKPATLTARRADELRLTIALAARDMFLAAGSTSATVERICETVGIAPRTFHRHFPVKEDVVLPLFRRFGSLSLDVLADAGVDGDAVEVLVEAFSTEVPRRGRMDVDRAFLALMISDPQYRLRWLDWGQDLVEPITAFLDRRFDLDSEPYVRELPAQLIVQACRYAYEDWAEHGNFARLRDTLSSAMRMITGSLESLDRP</sequence>
<keyword evidence="5" id="KW-1185">Reference proteome</keyword>
<feature type="domain" description="HTH tetR-type" evidence="3">
    <location>
        <begin position="15"/>
        <end position="75"/>
    </location>
</feature>
<dbReference type="InterPro" id="IPR009057">
    <property type="entry name" value="Homeodomain-like_sf"/>
</dbReference>
<evidence type="ECO:0000259" key="3">
    <source>
        <dbReference type="PROSITE" id="PS50977"/>
    </source>
</evidence>
<dbReference type="Gene3D" id="1.10.357.10">
    <property type="entry name" value="Tetracycline Repressor, domain 2"/>
    <property type="match status" value="1"/>
</dbReference>
<comment type="caution">
    <text evidence="4">The sequence shown here is derived from an EMBL/GenBank/DDBJ whole genome shotgun (WGS) entry which is preliminary data.</text>
</comment>
<reference evidence="4 5" key="1">
    <citation type="journal article" date="2015" name="Genome Announc.">
        <title>Draft Genome Sequence of Mycobacterium obuense Strain UC1, Isolated from Patient Sputum.</title>
        <authorList>
            <person name="Greninger A.L."/>
            <person name="Cunningham G."/>
            <person name="Hsu E.D."/>
            <person name="Yu J.M."/>
            <person name="Chiu C.Y."/>
            <person name="Miller S."/>
        </authorList>
    </citation>
    <scope>NUCLEOTIDE SEQUENCE [LARGE SCALE GENOMIC DNA]</scope>
    <source>
        <strain evidence="4 5">UC1</strain>
    </source>
</reference>
<protein>
    <submittedName>
        <fullName evidence="4">Transcriptional regulator</fullName>
    </submittedName>
</protein>
<dbReference type="PATRIC" id="fig|1807.13.peg.1531"/>
<dbReference type="PROSITE" id="PS50977">
    <property type="entry name" value="HTH_TETR_2"/>
    <property type="match status" value="1"/>
</dbReference>
<evidence type="ECO:0000313" key="4">
    <source>
        <dbReference type="EMBL" id="KKF02247.1"/>
    </source>
</evidence>
<proteinExistence type="predicted"/>
<dbReference type="Pfam" id="PF00440">
    <property type="entry name" value="TetR_N"/>
    <property type="match status" value="1"/>
</dbReference>
<evidence type="ECO:0000256" key="2">
    <source>
        <dbReference type="PROSITE-ProRule" id="PRU00335"/>
    </source>
</evidence>
<dbReference type="AlphaFoldDB" id="A0A0M2K5L7"/>
<organism evidence="4 5">
    <name type="scientific">Mycolicibacterium obuense</name>
    <dbReference type="NCBI Taxonomy" id="1807"/>
    <lineage>
        <taxon>Bacteria</taxon>
        <taxon>Bacillati</taxon>
        <taxon>Actinomycetota</taxon>
        <taxon>Actinomycetes</taxon>
        <taxon>Mycobacteriales</taxon>
        <taxon>Mycobacteriaceae</taxon>
        <taxon>Mycolicibacterium</taxon>
    </lineage>
</organism>
<feature type="DNA-binding region" description="H-T-H motif" evidence="2">
    <location>
        <begin position="38"/>
        <end position="57"/>
    </location>
</feature>
<gene>
    <name evidence="4" type="ORF">WN67_09510</name>
</gene>
<dbReference type="InterPro" id="IPR001647">
    <property type="entry name" value="HTH_TetR"/>
</dbReference>
<evidence type="ECO:0000313" key="5">
    <source>
        <dbReference type="Proteomes" id="UP000034150"/>
    </source>
</evidence>
<keyword evidence="1 2" id="KW-0238">DNA-binding</keyword>